<dbReference type="AlphaFoldDB" id="A0A078KWY6"/>
<proteinExistence type="predicted"/>
<dbReference type="OrthoDB" id="5637237at2"/>
<evidence type="ECO:0000313" key="2">
    <source>
        <dbReference type="Proteomes" id="UP000044071"/>
    </source>
</evidence>
<gene>
    <name evidence="1" type="ORF">BN59_00556</name>
</gene>
<organism evidence="1 2">
    <name type="scientific">Legionella massiliensis</name>
    <dbReference type="NCBI Taxonomy" id="1034943"/>
    <lineage>
        <taxon>Bacteria</taxon>
        <taxon>Pseudomonadati</taxon>
        <taxon>Pseudomonadota</taxon>
        <taxon>Gammaproteobacteria</taxon>
        <taxon>Legionellales</taxon>
        <taxon>Legionellaceae</taxon>
        <taxon>Legionella</taxon>
    </lineage>
</organism>
<dbReference type="eggNOG" id="ENOG5031DYH">
    <property type="taxonomic scope" value="Bacteria"/>
</dbReference>
<protein>
    <submittedName>
        <fullName evidence="1">Uncharacterized protein</fullName>
    </submittedName>
</protein>
<dbReference type="RefSeq" id="WP_043872857.1">
    <property type="nucleotide sequence ID" value="NZ_CCVW01000001.1"/>
</dbReference>
<reference evidence="1 2" key="1">
    <citation type="submission" date="2014-06" db="EMBL/GenBank/DDBJ databases">
        <authorList>
            <person name="Urmite Genomes Urmite Genomes"/>
        </authorList>
    </citation>
    <scope>NUCLEOTIDE SEQUENCE [LARGE SCALE GENOMIC DNA]</scope>
</reference>
<keyword evidence="2" id="KW-1185">Reference proteome</keyword>
<evidence type="ECO:0000313" key="1">
    <source>
        <dbReference type="EMBL" id="CDZ76289.1"/>
    </source>
</evidence>
<dbReference type="Proteomes" id="UP000044071">
    <property type="component" value="Unassembled WGS sequence"/>
</dbReference>
<dbReference type="EMBL" id="CCSB01000001">
    <property type="protein sequence ID" value="CDZ76289.1"/>
    <property type="molecule type" value="Genomic_DNA"/>
</dbReference>
<accession>A0A078KWY6</accession>
<name>A0A078KWY6_9GAMM</name>
<sequence>MSKHAELFDLLCELIDVQIKKYVKLATVGVGPDARLNAALVYEEVNELLGFADLLLQEMETNFESETIKKFAYVDVFDQLKFYLEQESFRGHAGWLLDDNKIHATVDERTTQFLKELEAIDEEESFDFSEKSVPRTEIQRQCQHDSYQIAHRILALAIDVSTNPDMQFDKKIPAHAQPILRKHASTRYVQYADEINSLHDECEEFLQQSTLANSSTVLENGQARDYQKAHLEQWNNLLYRYRCINTDSPLFSVEHQWHDVAVASPSPVEQPVAVQQSPTIFSNRNLALLGGLFFTGTLLACKLLPYFTASEENDLSLKQTL</sequence>